<name>A0A0M6XRQ3_9RHOB</name>
<dbReference type="InterPro" id="IPR014825">
    <property type="entry name" value="DNA_alkylation"/>
</dbReference>
<dbReference type="Gene3D" id="1.25.10.90">
    <property type="match status" value="1"/>
</dbReference>
<dbReference type="Proteomes" id="UP000048908">
    <property type="component" value="Unassembled WGS sequence"/>
</dbReference>
<sequence>MPLADAAPDDLLARLQAVGDEARAAKQRAANRTARETWGVAPDDLNTLAADLRQAVTVDRRVLLADALWRTEVFDARMLACKVLTQARIRSDHGAWDLLSRWVFHFDCRAIADAGAAAIQRRLMADLARLDAAEDWTRAANVWTRRTALAATVPLARAVHPSAGDLAARERVSGWVAAMADDPRPVIRQAVDGWLRDLARRDPERAAALRGSG</sequence>
<proteinExistence type="predicted"/>
<dbReference type="InterPro" id="IPR016024">
    <property type="entry name" value="ARM-type_fold"/>
</dbReference>
<dbReference type="AlphaFoldDB" id="A0A0M6XRQ3"/>
<evidence type="ECO:0000313" key="2">
    <source>
        <dbReference type="Proteomes" id="UP000048908"/>
    </source>
</evidence>
<accession>A0A0M6XRQ3</accession>
<protein>
    <submittedName>
        <fullName evidence="1">DNA alkylation repair enzyme</fullName>
    </submittedName>
</protein>
<gene>
    <name evidence="1" type="ORF">JAN5088_02310</name>
</gene>
<dbReference type="SUPFAM" id="SSF48371">
    <property type="entry name" value="ARM repeat"/>
    <property type="match status" value="1"/>
</dbReference>
<organism evidence="1 2">
    <name type="scientific">Jannaschia rubra</name>
    <dbReference type="NCBI Taxonomy" id="282197"/>
    <lineage>
        <taxon>Bacteria</taxon>
        <taxon>Pseudomonadati</taxon>
        <taxon>Pseudomonadota</taxon>
        <taxon>Alphaproteobacteria</taxon>
        <taxon>Rhodobacterales</taxon>
        <taxon>Roseobacteraceae</taxon>
        <taxon>Jannaschia</taxon>
    </lineage>
</organism>
<evidence type="ECO:0000313" key="1">
    <source>
        <dbReference type="EMBL" id="CTQ33528.1"/>
    </source>
</evidence>
<keyword evidence="2" id="KW-1185">Reference proteome</keyword>
<dbReference type="STRING" id="282197.SAMN04488517_102357"/>
<dbReference type="Pfam" id="PF08713">
    <property type="entry name" value="DNA_alkylation"/>
    <property type="match status" value="1"/>
</dbReference>
<dbReference type="EMBL" id="CXPG01000020">
    <property type="protein sequence ID" value="CTQ33528.1"/>
    <property type="molecule type" value="Genomic_DNA"/>
</dbReference>
<reference evidence="1 2" key="1">
    <citation type="submission" date="2015-07" db="EMBL/GenBank/DDBJ databases">
        <authorList>
            <person name="Noorani M."/>
        </authorList>
    </citation>
    <scope>NUCLEOTIDE SEQUENCE [LARGE SCALE GENOMIC DNA]</scope>
    <source>
        <strain evidence="1 2">CECT 5088</strain>
    </source>
</reference>